<keyword evidence="3" id="KW-1185">Reference proteome</keyword>
<dbReference type="Proteomes" id="UP000026961">
    <property type="component" value="Chromosome 6"/>
</dbReference>
<evidence type="ECO:0000313" key="3">
    <source>
        <dbReference type="Proteomes" id="UP000026961"/>
    </source>
</evidence>
<evidence type="ECO:0000256" key="1">
    <source>
        <dbReference type="SAM" id="MobiDB-lite"/>
    </source>
</evidence>
<feature type="region of interest" description="Disordered" evidence="1">
    <location>
        <begin position="107"/>
        <end position="132"/>
    </location>
</feature>
<evidence type="ECO:0000313" key="2">
    <source>
        <dbReference type="EnsemblPlants" id="OGLUM06G10230.1"/>
    </source>
</evidence>
<accession>A0A0E0A7N1</accession>
<protein>
    <submittedName>
        <fullName evidence="2">Uncharacterized protein</fullName>
    </submittedName>
</protein>
<feature type="region of interest" description="Disordered" evidence="1">
    <location>
        <begin position="30"/>
        <end position="70"/>
    </location>
</feature>
<feature type="compositionally biased region" description="Low complexity" evidence="1">
    <location>
        <begin position="107"/>
        <end position="116"/>
    </location>
</feature>
<dbReference type="Gramene" id="OGLUM06G10230.1">
    <property type="protein sequence ID" value="OGLUM06G10230.1"/>
    <property type="gene ID" value="OGLUM06G10230"/>
</dbReference>
<dbReference type="HOGENOM" id="CLU_1920386_0_0_1"/>
<name>A0A0E0A7N1_9ORYZ</name>
<feature type="compositionally biased region" description="Polar residues" evidence="1">
    <location>
        <begin position="30"/>
        <end position="41"/>
    </location>
</feature>
<organism evidence="2">
    <name type="scientific">Oryza glumipatula</name>
    <dbReference type="NCBI Taxonomy" id="40148"/>
    <lineage>
        <taxon>Eukaryota</taxon>
        <taxon>Viridiplantae</taxon>
        <taxon>Streptophyta</taxon>
        <taxon>Embryophyta</taxon>
        <taxon>Tracheophyta</taxon>
        <taxon>Spermatophyta</taxon>
        <taxon>Magnoliopsida</taxon>
        <taxon>Liliopsida</taxon>
        <taxon>Poales</taxon>
        <taxon>Poaceae</taxon>
        <taxon>BOP clade</taxon>
        <taxon>Oryzoideae</taxon>
        <taxon>Oryzeae</taxon>
        <taxon>Oryzinae</taxon>
        <taxon>Oryza</taxon>
    </lineage>
</organism>
<dbReference type="AlphaFoldDB" id="A0A0E0A7N1"/>
<proteinExistence type="predicted"/>
<reference evidence="2" key="2">
    <citation type="submission" date="2018-05" db="EMBL/GenBank/DDBJ databases">
        <title>OgluRS3 (Oryza glumaepatula Reference Sequence Version 3).</title>
        <authorList>
            <person name="Zhang J."/>
            <person name="Kudrna D."/>
            <person name="Lee S."/>
            <person name="Talag J."/>
            <person name="Welchert J."/>
            <person name="Wing R.A."/>
        </authorList>
    </citation>
    <scope>NUCLEOTIDE SEQUENCE [LARGE SCALE GENOMIC DNA]</scope>
</reference>
<sequence>MWSAVMLNTQKGATQSSRNMAVWTYMLPNPSRSMFQPNTQKVHSDERQHAAGSSPQSRRPPAHTGSTTTVLVPGSSASIMCCCCCLASSPEASSSVSLPRGLYTVYAPATTGATTPRTKKKLSANSDRDLLR</sequence>
<dbReference type="EnsemblPlants" id="OGLUM06G10230.1">
    <property type="protein sequence ID" value="OGLUM06G10230.1"/>
    <property type="gene ID" value="OGLUM06G10230"/>
</dbReference>
<reference evidence="2" key="1">
    <citation type="submission" date="2015-04" db="UniProtKB">
        <authorList>
            <consortium name="EnsemblPlants"/>
        </authorList>
    </citation>
    <scope>IDENTIFICATION</scope>
</reference>